<sequence length="279" mass="30704">MMLLSPSLAPIPEDFAVVSPPDTPPLTPLNTPQDEPLFCKSSDLEIVSSNGVRLRTSSSLLRTSSTVFVSMVKPPKAGYSSTIHFTDLQLESASTLSLFLRLISSHTLPPPTQSFSEYETLIRFMKQYKCSSTLFQKLSKHLYIWLEEGCVSASKVFRAGTIIGDEKLCKKAVAAGNDWTWASVPRQPPRAGSRIPTSHASTPAFNIHEDGISGAPTLDISAMPFSFFKTLPDEYKFALIRATRSVVGSAVVLDQCDWDKVAGEFEKILCEVKQPKKRS</sequence>
<dbReference type="Proteomes" id="UP000094043">
    <property type="component" value="Chromosome 2"/>
</dbReference>
<proteinExistence type="predicted"/>
<dbReference type="EMBL" id="CP143785">
    <property type="protein sequence ID" value="WVN86642.1"/>
    <property type="molecule type" value="Genomic_DNA"/>
</dbReference>
<gene>
    <name evidence="1" type="ORF">L203_101811</name>
</gene>
<reference evidence="1" key="3">
    <citation type="submission" date="2024-01" db="EMBL/GenBank/DDBJ databases">
        <authorList>
            <person name="Coelho M.A."/>
            <person name="David-Palma M."/>
            <person name="Shea T."/>
            <person name="Sun S."/>
            <person name="Cuomo C.A."/>
            <person name="Heitman J."/>
        </authorList>
    </citation>
    <scope>NUCLEOTIDE SEQUENCE</scope>
    <source>
        <strain evidence="1">CBS 7841</strain>
    </source>
</reference>
<dbReference type="RefSeq" id="XP_066067342.1">
    <property type="nucleotide sequence ID" value="XM_066211245.1"/>
</dbReference>
<keyword evidence="2" id="KW-1185">Reference proteome</keyword>
<accession>A0AAJ8M0I6</accession>
<evidence type="ECO:0000313" key="2">
    <source>
        <dbReference type="Proteomes" id="UP000094043"/>
    </source>
</evidence>
<dbReference type="GeneID" id="91086024"/>
<reference evidence="1" key="2">
    <citation type="journal article" date="2022" name="Elife">
        <title>Obligate sexual reproduction of a homothallic fungus closely related to the Cryptococcus pathogenic species complex.</title>
        <authorList>
            <person name="Passer A.R."/>
            <person name="Clancey S.A."/>
            <person name="Shea T."/>
            <person name="David-Palma M."/>
            <person name="Averette A.F."/>
            <person name="Boekhout T."/>
            <person name="Porcel B.M."/>
            <person name="Nowrousian M."/>
            <person name="Cuomo C.A."/>
            <person name="Sun S."/>
            <person name="Heitman J."/>
            <person name="Coelho M.A."/>
        </authorList>
    </citation>
    <scope>NUCLEOTIDE SEQUENCE</scope>
    <source>
        <strain evidence="1">CBS 7841</strain>
    </source>
</reference>
<reference evidence="1" key="1">
    <citation type="submission" date="2016-06" db="EMBL/GenBank/DDBJ databases">
        <authorList>
            <person name="Cuomo C."/>
            <person name="Litvintseva A."/>
            <person name="Heitman J."/>
            <person name="Chen Y."/>
            <person name="Sun S."/>
            <person name="Springer D."/>
            <person name="Dromer F."/>
            <person name="Young S."/>
            <person name="Zeng Q."/>
            <person name="Chapman S."/>
            <person name="Gujja S."/>
            <person name="Saif S."/>
            <person name="Birren B."/>
        </authorList>
    </citation>
    <scope>NUCLEOTIDE SEQUENCE</scope>
    <source>
        <strain evidence="1">CBS 7841</strain>
    </source>
</reference>
<dbReference type="AlphaFoldDB" id="A0AAJ8M0I6"/>
<organism evidence="1 2">
    <name type="scientific">Cryptococcus depauperatus CBS 7841</name>
    <dbReference type="NCBI Taxonomy" id="1295531"/>
    <lineage>
        <taxon>Eukaryota</taxon>
        <taxon>Fungi</taxon>
        <taxon>Dikarya</taxon>
        <taxon>Basidiomycota</taxon>
        <taxon>Agaricomycotina</taxon>
        <taxon>Tremellomycetes</taxon>
        <taxon>Tremellales</taxon>
        <taxon>Cryptococcaceae</taxon>
        <taxon>Cryptococcus</taxon>
    </lineage>
</organism>
<protein>
    <recommendedName>
        <fullName evidence="3">BTB domain-containing protein</fullName>
    </recommendedName>
</protein>
<dbReference type="KEGG" id="cdep:91086024"/>
<name>A0AAJ8M0I6_9TREE</name>
<evidence type="ECO:0008006" key="3">
    <source>
        <dbReference type="Google" id="ProtNLM"/>
    </source>
</evidence>
<evidence type="ECO:0000313" key="1">
    <source>
        <dbReference type="EMBL" id="WVN86642.1"/>
    </source>
</evidence>